<sequence length="180" mass="19806">MGTPEVFHEYMDLESASILPLGSLITHDQFENTNARQLPPTTMLAPPTDSLSNSHPMNNAVFAVELLNSLTSFSYASSSERVLPQDVAVGSTDTLIASGWLEDADHSTLWIRGSENGAEIRRNLMLADRLNKLQIQSDQIQDKANKLRRAITNTFSPPPSCVSLKIGGRGEKMIKRILTI</sequence>
<evidence type="ECO:0000313" key="2">
    <source>
        <dbReference type="Proteomes" id="UP000288859"/>
    </source>
</evidence>
<gene>
    <name evidence="1" type="ORF">B0A52_07045</name>
</gene>
<evidence type="ECO:0000313" key="1">
    <source>
        <dbReference type="EMBL" id="RVX68618.1"/>
    </source>
</evidence>
<accession>A0A438MY44</accession>
<comment type="caution">
    <text evidence="1">The sequence shown here is derived from an EMBL/GenBank/DDBJ whole genome shotgun (WGS) entry which is preliminary data.</text>
</comment>
<proteinExistence type="predicted"/>
<protein>
    <submittedName>
        <fullName evidence="1">Uncharacterized protein</fullName>
    </submittedName>
</protein>
<organism evidence="1 2">
    <name type="scientific">Exophiala mesophila</name>
    <name type="common">Black yeast-like fungus</name>
    <dbReference type="NCBI Taxonomy" id="212818"/>
    <lineage>
        <taxon>Eukaryota</taxon>
        <taxon>Fungi</taxon>
        <taxon>Dikarya</taxon>
        <taxon>Ascomycota</taxon>
        <taxon>Pezizomycotina</taxon>
        <taxon>Eurotiomycetes</taxon>
        <taxon>Chaetothyriomycetidae</taxon>
        <taxon>Chaetothyriales</taxon>
        <taxon>Herpotrichiellaceae</taxon>
        <taxon>Exophiala</taxon>
    </lineage>
</organism>
<dbReference type="Proteomes" id="UP000288859">
    <property type="component" value="Unassembled WGS sequence"/>
</dbReference>
<dbReference type="AlphaFoldDB" id="A0A438MY44"/>
<dbReference type="VEuPathDB" id="FungiDB:PV10_07007"/>
<name>A0A438MY44_EXOME</name>
<dbReference type="OrthoDB" id="10331806at2759"/>
<reference evidence="1 2" key="1">
    <citation type="submission" date="2017-03" db="EMBL/GenBank/DDBJ databases">
        <title>Genomes of endolithic fungi from Antarctica.</title>
        <authorList>
            <person name="Coleine C."/>
            <person name="Masonjones S."/>
            <person name="Stajich J.E."/>
        </authorList>
    </citation>
    <scope>NUCLEOTIDE SEQUENCE [LARGE SCALE GENOMIC DNA]</scope>
    <source>
        <strain evidence="1 2">CCFEE 6314</strain>
    </source>
</reference>
<dbReference type="EMBL" id="NAJM01000036">
    <property type="protein sequence ID" value="RVX68618.1"/>
    <property type="molecule type" value="Genomic_DNA"/>
</dbReference>